<name>A0ABW2APX1_9MICO</name>
<organism evidence="1 2">
    <name type="scientific">Branchiibius cervicis</name>
    <dbReference type="NCBI Taxonomy" id="908252"/>
    <lineage>
        <taxon>Bacteria</taxon>
        <taxon>Bacillati</taxon>
        <taxon>Actinomycetota</taxon>
        <taxon>Actinomycetes</taxon>
        <taxon>Micrococcales</taxon>
        <taxon>Dermacoccaceae</taxon>
        <taxon>Branchiibius</taxon>
    </lineage>
</organism>
<keyword evidence="2" id="KW-1185">Reference proteome</keyword>
<comment type="caution">
    <text evidence="1">The sequence shown here is derived from an EMBL/GenBank/DDBJ whole genome shotgun (WGS) entry which is preliminary data.</text>
</comment>
<evidence type="ECO:0000313" key="1">
    <source>
        <dbReference type="EMBL" id="MFC6713102.1"/>
    </source>
</evidence>
<dbReference type="EMBL" id="JBHSWJ010000002">
    <property type="protein sequence ID" value="MFC6713102.1"/>
    <property type="molecule type" value="Genomic_DNA"/>
</dbReference>
<sequence>MPHLQIRLRSEALEDVAADPSGAVCSAASWGIVVTPAERNAVRCPA</sequence>
<protein>
    <submittedName>
        <fullName evidence="1">Uncharacterized protein</fullName>
    </submittedName>
</protein>
<dbReference type="RefSeq" id="WP_377820644.1">
    <property type="nucleotide sequence ID" value="NZ_JBHSWJ010000002.1"/>
</dbReference>
<gene>
    <name evidence="1" type="ORF">ACFQBT_04250</name>
</gene>
<proteinExistence type="predicted"/>
<reference evidence="2" key="1">
    <citation type="journal article" date="2019" name="Int. J. Syst. Evol. Microbiol.">
        <title>The Global Catalogue of Microorganisms (GCM) 10K type strain sequencing project: providing services to taxonomists for standard genome sequencing and annotation.</title>
        <authorList>
            <consortium name="The Broad Institute Genomics Platform"/>
            <consortium name="The Broad Institute Genome Sequencing Center for Infectious Disease"/>
            <person name="Wu L."/>
            <person name="Ma J."/>
        </authorList>
    </citation>
    <scope>NUCLEOTIDE SEQUENCE [LARGE SCALE GENOMIC DNA]</scope>
    <source>
        <strain evidence="2">NBRC 106593</strain>
    </source>
</reference>
<dbReference type="Proteomes" id="UP001596356">
    <property type="component" value="Unassembled WGS sequence"/>
</dbReference>
<accession>A0ABW2APX1</accession>
<evidence type="ECO:0000313" key="2">
    <source>
        <dbReference type="Proteomes" id="UP001596356"/>
    </source>
</evidence>